<dbReference type="AlphaFoldDB" id="A0A9D2SNM9"/>
<dbReference type="Proteomes" id="UP000823849">
    <property type="component" value="Unassembled WGS sequence"/>
</dbReference>
<dbReference type="PANTHER" id="PTHR37292">
    <property type="entry name" value="VNG6097C"/>
    <property type="match status" value="1"/>
</dbReference>
<evidence type="ECO:0000259" key="1">
    <source>
        <dbReference type="Pfam" id="PF03235"/>
    </source>
</evidence>
<dbReference type="InterPro" id="IPR004919">
    <property type="entry name" value="GmrSD_N"/>
</dbReference>
<evidence type="ECO:0000313" key="2">
    <source>
        <dbReference type="EMBL" id="HJC15854.1"/>
    </source>
</evidence>
<gene>
    <name evidence="2" type="ORF">H9705_08535</name>
</gene>
<dbReference type="PANTHER" id="PTHR37292:SF2">
    <property type="entry name" value="DUF262 DOMAIN-CONTAINING PROTEIN"/>
    <property type="match status" value="1"/>
</dbReference>
<reference evidence="2" key="2">
    <citation type="submission" date="2021-04" db="EMBL/GenBank/DDBJ databases">
        <authorList>
            <person name="Gilroy R."/>
        </authorList>
    </citation>
    <scope>NUCLEOTIDE SEQUENCE</scope>
    <source>
        <strain evidence="2">CHK185-5351</strain>
    </source>
</reference>
<organism evidence="2 3">
    <name type="scientific">Candidatus Fusicatenibacter intestinigallinarum</name>
    <dbReference type="NCBI Taxonomy" id="2838598"/>
    <lineage>
        <taxon>Bacteria</taxon>
        <taxon>Bacillati</taxon>
        <taxon>Bacillota</taxon>
        <taxon>Clostridia</taxon>
        <taxon>Lachnospirales</taxon>
        <taxon>Lachnospiraceae</taxon>
        <taxon>Fusicatenibacter</taxon>
    </lineage>
</organism>
<proteinExistence type="predicted"/>
<evidence type="ECO:0000313" key="3">
    <source>
        <dbReference type="Proteomes" id="UP000823849"/>
    </source>
</evidence>
<sequence>MKTNDRPLTDLMKAVDNGAAQLPDFQRGWVWDDGRIKALILSVIHNFPVGAAMFLEYGNESIHFKHKPIEGSDANPDTEPDELILDGQQRLTSLYNALYSKKPVHTKTDKGKEIDRYYYLNIEKALDPGADDEDVVISVPATKKVTSDFGRKVEIDLSTRQDEFKLKMFPLNIILNSGEEQGWQNEYYAWYNYDPAVIQQFTELFSKIIMPTQKYAMPVILLDKETPKEAVCQVFENVNTGGVSLTVFELVTAIFAMDDFPLREDWEERKEKYFSGDLLNIVTATDFLTALTLLSSFRAGGTVSCKKKDVLALQLTEYKKYADDLCKGFSVADKLLQEERIFSSRDLPYSTQLIPLAAICTVLMEGNKIYTTTVRNMVKQWYWCGVFGELYGSANETRYANDITQVIKWITDSGDLPKTVTDFFFNPTRLLGLQSRQSAAYKGIMALILKNHARDFISGAEMDFSTYSNEKIDIHHIFPKDYCIGQRYDKAKWNSIVNKTPISASSNREIGGAAPSVYLGKLEKKGSVLPSDLDDYVETHWIDHTRLRNNEFQDFIIDRAKKLLRAIETATGRTISGKDSDEVRQAFGGTLNESFQHPEETERGK</sequence>
<accession>A0A9D2SNM9</accession>
<comment type="caution">
    <text evidence="2">The sequence shown here is derived from an EMBL/GenBank/DDBJ whole genome shotgun (WGS) entry which is preliminary data.</text>
</comment>
<protein>
    <submittedName>
        <fullName evidence="2">DUF262 domain-containing protein</fullName>
    </submittedName>
</protein>
<dbReference type="EMBL" id="DWWU01000036">
    <property type="protein sequence ID" value="HJC15854.1"/>
    <property type="molecule type" value="Genomic_DNA"/>
</dbReference>
<feature type="domain" description="GmrSD restriction endonucleases N-terminal" evidence="1">
    <location>
        <begin position="9"/>
        <end position="255"/>
    </location>
</feature>
<reference evidence="2" key="1">
    <citation type="journal article" date="2021" name="PeerJ">
        <title>Extensive microbial diversity within the chicken gut microbiome revealed by metagenomics and culture.</title>
        <authorList>
            <person name="Gilroy R."/>
            <person name="Ravi A."/>
            <person name="Getino M."/>
            <person name="Pursley I."/>
            <person name="Horton D.L."/>
            <person name="Alikhan N.F."/>
            <person name="Baker D."/>
            <person name="Gharbi K."/>
            <person name="Hall N."/>
            <person name="Watson M."/>
            <person name="Adriaenssens E.M."/>
            <person name="Foster-Nyarko E."/>
            <person name="Jarju S."/>
            <person name="Secka A."/>
            <person name="Antonio M."/>
            <person name="Oren A."/>
            <person name="Chaudhuri R.R."/>
            <person name="La Ragione R."/>
            <person name="Hildebrand F."/>
            <person name="Pallen M.J."/>
        </authorList>
    </citation>
    <scope>NUCLEOTIDE SEQUENCE</scope>
    <source>
        <strain evidence="2">CHK185-5351</strain>
    </source>
</reference>
<name>A0A9D2SNM9_9FIRM</name>
<dbReference type="Pfam" id="PF03235">
    <property type="entry name" value="GmrSD_N"/>
    <property type="match status" value="1"/>
</dbReference>